<dbReference type="FunFam" id="3.20.20.80:FF:000022">
    <property type="entry name" value="Beta-glucosidase 11"/>
    <property type="match status" value="2"/>
</dbReference>
<dbReference type="GO" id="GO:0006783">
    <property type="term" value="P:heme biosynthetic process"/>
    <property type="evidence" value="ECO:0007669"/>
    <property type="project" value="UniProtKB-KW"/>
</dbReference>
<keyword evidence="7" id="KW-0808">Transferase</keyword>
<dbReference type="CDD" id="cd13957">
    <property type="entry name" value="PT_UbiA_Cox10"/>
    <property type="match status" value="1"/>
</dbReference>
<organism evidence="19 20">
    <name type="scientific">Brassica campestris</name>
    <name type="common">Field mustard</name>
    <dbReference type="NCBI Taxonomy" id="3711"/>
    <lineage>
        <taxon>Eukaryota</taxon>
        <taxon>Viridiplantae</taxon>
        <taxon>Streptophyta</taxon>
        <taxon>Embryophyta</taxon>
        <taxon>Tracheophyta</taxon>
        <taxon>Spermatophyta</taxon>
        <taxon>Magnoliopsida</taxon>
        <taxon>eudicotyledons</taxon>
        <taxon>Gunneridae</taxon>
        <taxon>Pentapetalae</taxon>
        <taxon>rosids</taxon>
        <taxon>malvids</taxon>
        <taxon>Brassicales</taxon>
        <taxon>Brassicaceae</taxon>
        <taxon>Brassiceae</taxon>
        <taxon>Brassica</taxon>
    </lineage>
</organism>
<evidence type="ECO:0000256" key="11">
    <source>
        <dbReference type="ARBA" id="ARBA00023133"/>
    </source>
</evidence>
<feature type="transmembrane region" description="Helical" evidence="18">
    <location>
        <begin position="1545"/>
        <end position="1565"/>
    </location>
</feature>
<dbReference type="GO" id="GO:0005975">
    <property type="term" value="P:carbohydrate metabolic process"/>
    <property type="evidence" value="ECO:0007669"/>
    <property type="project" value="InterPro"/>
</dbReference>
<evidence type="ECO:0000256" key="6">
    <source>
        <dbReference type="ARBA" id="ARBA00022554"/>
    </source>
</evidence>
<comment type="subcellular location">
    <subcellularLocation>
        <location evidence="3">Membrane</location>
        <topology evidence="3">Multi-pass membrane protein</topology>
    </subcellularLocation>
    <subcellularLocation>
        <location evidence="2">Vacuole</location>
    </subcellularLocation>
</comment>
<name>A0A8D9HZ03_BRACM</name>
<evidence type="ECO:0000256" key="10">
    <source>
        <dbReference type="ARBA" id="ARBA00022989"/>
    </source>
</evidence>
<dbReference type="InterPro" id="IPR044878">
    <property type="entry name" value="UbiA_sf"/>
</dbReference>
<dbReference type="PANTHER" id="PTHR10353:SF264">
    <property type="entry name" value="THIOGLUCOSIDASE"/>
    <property type="match status" value="1"/>
</dbReference>
<evidence type="ECO:0000256" key="4">
    <source>
        <dbReference type="ARBA" id="ARBA00010838"/>
    </source>
</evidence>
<dbReference type="GO" id="GO:0016020">
    <property type="term" value="C:membrane"/>
    <property type="evidence" value="ECO:0007669"/>
    <property type="project" value="UniProtKB-SubCell"/>
</dbReference>
<evidence type="ECO:0000256" key="9">
    <source>
        <dbReference type="ARBA" id="ARBA00022801"/>
    </source>
</evidence>
<dbReference type="Pfam" id="PF01040">
    <property type="entry name" value="UbiA"/>
    <property type="match status" value="1"/>
</dbReference>
<dbReference type="InterPro" id="IPR025602">
    <property type="entry name" value="BCP1_family"/>
</dbReference>
<evidence type="ECO:0000256" key="16">
    <source>
        <dbReference type="ARBA" id="ARBA00034026"/>
    </source>
</evidence>
<comment type="function">
    <text evidence="1">Degradation of glucosinolates (glucose residue linked by a thioglucoside bound to an amino acid derivative) to glucose, sulfate and any of the products: thiocyanates, isothiocyanates, nitriles, epithionitriles or oxazolidine-2-thiones.</text>
</comment>
<dbReference type="EC" id="3.2.1.147" evidence="5"/>
<keyword evidence="11" id="KW-0350">Heme biosynthesis</keyword>
<dbReference type="Pfam" id="PF00232">
    <property type="entry name" value="Glyco_hydro_1"/>
    <property type="match status" value="2"/>
</dbReference>
<protein>
    <recommendedName>
        <fullName evidence="5">thioglucosidase</fullName>
        <ecNumber evidence="5">3.2.1.147</ecNumber>
    </recommendedName>
    <alternativeName>
        <fullName evidence="13">Heme O synthase</fullName>
    </alternativeName>
    <alternativeName>
        <fullName evidence="14">Sinigrinase</fullName>
    </alternativeName>
    <alternativeName>
        <fullName evidence="15">Thioglucosidase</fullName>
    </alternativeName>
</protein>
<keyword evidence="8 18" id="KW-0812">Transmembrane</keyword>
<keyword evidence="12 18" id="KW-0472">Membrane</keyword>
<feature type="transmembrane region" description="Helical" evidence="18">
    <location>
        <begin position="1511"/>
        <end position="1533"/>
    </location>
</feature>
<feature type="transmembrane region" description="Helical" evidence="18">
    <location>
        <begin position="1362"/>
        <end position="1384"/>
    </location>
</feature>
<dbReference type="Proteomes" id="UP000694005">
    <property type="component" value="Chromosome A04"/>
</dbReference>
<feature type="region of interest" description="Disordered" evidence="17">
    <location>
        <begin position="1035"/>
        <end position="1055"/>
    </location>
</feature>
<evidence type="ECO:0000256" key="13">
    <source>
        <dbReference type="ARBA" id="ARBA00030253"/>
    </source>
</evidence>
<dbReference type="InterPro" id="IPR017853">
    <property type="entry name" value="GH"/>
</dbReference>
<accession>A0A8D9HZ03</accession>
<dbReference type="GO" id="GO:0005773">
    <property type="term" value="C:vacuole"/>
    <property type="evidence" value="ECO:0007669"/>
    <property type="project" value="UniProtKB-SubCell"/>
</dbReference>
<evidence type="ECO:0000256" key="14">
    <source>
        <dbReference type="ARBA" id="ARBA00032643"/>
    </source>
</evidence>
<dbReference type="PROSITE" id="PS00653">
    <property type="entry name" value="GLYCOSYL_HYDROL_F1_2"/>
    <property type="match status" value="2"/>
</dbReference>
<evidence type="ECO:0000256" key="5">
    <source>
        <dbReference type="ARBA" id="ARBA00012250"/>
    </source>
</evidence>
<dbReference type="FunFam" id="1.10.357.140:FF:000006">
    <property type="entry name" value="Protoheme IX farnesyltransferase, mitochondrial"/>
    <property type="match status" value="1"/>
</dbReference>
<feature type="non-terminal residue" evidence="19">
    <location>
        <position position="1"/>
    </location>
</feature>
<gene>
    <name evidence="19" type="ORF">BRAPAZ1V2_A04P34690.2</name>
</gene>
<dbReference type="Gene3D" id="1.10.357.140">
    <property type="entry name" value="UbiA prenyltransferase"/>
    <property type="match status" value="1"/>
</dbReference>
<evidence type="ECO:0000256" key="17">
    <source>
        <dbReference type="SAM" id="MobiDB-lite"/>
    </source>
</evidence>
<dbReference type="InterPro" id="IPR006369">
    <property type="entry name" value="Protohaem_IX_farnesylTrfase"/>
</dbReference>
<comment type="similarity">
    <text evidence="4">Belongs to the glycosyl hydrolase 1 family.</text>
</comment>
<evidence type="ECO:0000313" key="19">
    <source>
        <dbReference type="EMBL" id="CAG7908568.1"/>
    </source>
</evidence>
<dbReference type="SUPFAM" id="SSF51445">
    <property type="entry name" value="(Trans)glycosidases"/>
    <property type="match status" value="2"/>
</dbReference>
<dbReference type="GO" id="GO:0019137">
    <property type="term" value="F:thioglucosidase activity"/>
    <property type="evidence" value="ECO:0007669"/>
    <property type="project" value="UniProtKB-EC"/>
</dbReference>
<dbReference type="PANTHER" id="PTHR10353">
    <property type="entry name" value="GLYCOSYL HYDROLASE"/>
    <property type="match status" value="1"/>
</dbReference>
<evidence type="ECO:0000256" key="3">
    <source>
        <dbReference type="ARBA" id="ARBA00004141"/>
    </source>
</evidence>
<feature type="transmembrane region" description="Helical" evidence="18">
    <location>
        <begin position="1415"/>
        <end position="1434"/>
    </location>
</feature>
<sequence length="1619" mass="184948">PLSPNYFLSIHLISLFTRLSKMAIKLALVVTLLLVSCAISKGRSLRFSTKQLDRYSFPPGFSFGVGSSAYQYEGAVAEGGRTPSIWDNFTHAYPERTNMENGDIAVDFYHRYKDDIKLIKEMNMDTFRFSISWSRILPSGKLSGGINKEGIQFYKNLIDEIIMNGIKPFVTIYHWDIPQALDDEYGGFLSPRIIDDFRNFARVCFQEFGDKVDMWITFNEPYIYSVAGYDKGNKAMGRCSKWVNSLCVAGDSSIEPYLVSHHLLLAHAAAVDEFRNCDKISQDGKIGIVLSPFWVEPYDVDSDADKEAVERALDYYLGWHLDPLIFGDYPKTLRKNAGNRLPSFTQKQSEMIKDSFDFIGINYYSARYVTRQVRSDPSRLRFTTDQHVEYKVKNRSGDYISSESDELGFIYVYPEGIRKLLNHIKNKYNNPTIYITENGYDDYDVGTKPREQLLKDIKRIEYHEQHLQELHKAITGKRSFDKKKSFGRADFPQGFLFGTASSAYQYEGAVKEGSRGESIWDTFARKYPERNCHSNADETIDFYHRYKEDIQRMKDINMDSFRFSISWVRILPHGKLSKGVNKEGIRFYNELIDELLANGITPLATLFHWDTPQALEEEYGGFLSENITMDFRDFANICFEEFGDRVKLWLTINEPWVYSVGGYDAGRKAPGRASKYMNDAATAGKSGHEAYIVSHNLLLSHAEAVEAFRNCHNCKDGKIGMAHCPLWYEPYDVTCDEDVEAAERAMEFMFGWHMNPTVYGDYPEVMKKIVGKRLPSFTESQSRKLKGSFDFIGINYYSSVYAKNVDEVDPDKPFWRSDQHVEWKKQNKAGKAIGAQGGVEWNLMYPQGLRKVLNYAKNKYGNPKFIITENGHCDAYEEKKPKLYELMDMKRTDYHKKHISNVHQAIYEDGVQVDGYFAWSLLDNCEWNCGYEIRYGLFYVDYENGLKRYPKMSAMWFKEFLKEKDDDKIKKPQVKRMPRRPSGGRRFIKHQPLAFSPFMRSLALASRRKLHRHQQEDDSPRSEELMSFDQKLPTLSKKEQKEQLSDSSDEEDSQGDVQADFEFFDPKPTDFNGVKILLKNYLDDKEWDLSSFVDLVLEQTTVGTVVKVADDEDESVFAVVSALNLARYKEHKCFRELKEFLLQVCSEKSVAKDLGVMLEKKAHDVGILVSQRVMNLPPQLLPPLYDGLFDEVSWATEDEPTEELRGSFRFKWYLLVTKIYKLKNPKQRKPRRGEEEEEETVFLKPEDELFLQLSSWSFTYPMRSQLVTSHEMKNYQLMGLVMAVEAKRIPEFRQIMLVVATSGTGYILGTGNGAVDLAGLCYTCAGTMMIAASANSLNQIFEISNDAKMKRTMRRPLPSGRMSVPHAVAWATIAGASGACLLATKTNMMAAGLASANLVLYAFVYTPLKQLHPVNTWVGAVVGAIPPLLGWAAASGEISYNSMILPAALYFWQIPHFMALAHLCRDDYAAGGYKMLSLFDPSGKRIAAVALRNCFYMVPLGFIAYDWGLTSSWFCLESTLLTMAIAATAFSFYRHGTMEKARKMFHASLLFLPVFMSGLLIHRVYDEDKQPLLEAAGLSNSASSEVKTQRRKKRAAQAPVAYASAAPFPFLPAPSFYSP</sequence>
<evidence type="ECO:0000256" key="18">
    <source>
        <dbReference type="SAM" id="Phobius"/>
    </source>
</evidence>
<evidence type="ECO:0000256" key="2">
    <source>
        <dbReference type="ARBA" id="ARBA00004116"/>
    </source>
</evidence>
<evidence type="ECO:0000256" key="8">
    <source>
        <dbReference type="ARBA" id="ARBA00022692"/>
    </source>
</evidence>
<reference evidence="19 20" key="1">
    <citation type="submission" date="2021-07" db="EMBL/GenBank/DDBJ databases">
        <authorList>
            <consortium name="Genoscope - CEA"/>
            <person name="William W."/>
        </authorList>
    </citation>
    <scope>NUCLEOTIDE SEQUENCE [LARGE SCALE GENOMIC DNA]</scope>
</reference>
<dbReference type="Pfam" id="PF13862">
    <property type="entry name" value="BCCIP"/>
    <property type="match status" value="1"/>
</dbReference>
<dbReference type="InterPro" id="IPR000537">
    <property type="entry name" value="UbiA_prenyltransferase"/>
</dbReference>
<dbReference type="Gene3D" id="3.20.20.80">
    <property type="entry name" value="Glycosidases"/>
    <property type="match status" value="2"/>
</dbReference>
<keyword evidence="6" id="KW-0926">Vacuole</keyword>
<dbReference type="GO" id="GO:0008495">
    <property type="term" value="F:protoheme IX farnesyltransferase activity"/>
    <property type="evidence" value="ECO:0007669"/>
    <property type="project" value="InterPro"/>
</dbReference>
<dbReference type="PRINTS" id="PR00131">
    <property type="entry name" value="GLHYDRLASE1"/>
</dbReference>
<evidence type="ECO:0000256" key="7">
    <source>
        <dbReference type="ARBA" id="ARBA00022679"/>
    </source>
</evidence>
<proteinExistence type="inferred from homology"/>
<evidence type="ECO:0000256" key="12">
    <source>
        <dbReference type="ARBA" id="ARBA00023136"/>
    </source>
</evidence>
<dbReference type="NCBIfam" id="TIGR01473">
    <property type="entry name" value="cyoE_ctaB"/>
    <property type="match status" value="1"/>
</dbReference>
<feature type="transmembrane region" description="Helical" evidence="18">
    <location>
        <begin position="1485"/>
        <end position="1505"/>
    </location>
</feature>
<evidence type="ECO:0000256" key="1">
    <source>
        <dbReference type="ARBA" id="ARBA00003014"/>
    </source>
</evidence>
<keyword evidence="10 18" id="KW-1133">Transmembrane helix</keyword>
<comment type="catalytic activity">
    <reaction evidence="16">
        <text>a thioglucoside + H2O = a sugar + a thiol.</text>
        <dbReference type="EC" id="3.2.1.147"/>
    </reaction>
</comment>
<dbReference type="InterPro" id="IPR033132">
    <property type="entry name" value="GH_1_N_CS"/>
</dbReference>
<evidence type="ECO:0000256" key="15">
    <source>
        <dbReference type="ARBA" id="ARBA00032797"/>
    </source>
</evidence>
<keyword evidence="9" id="KW-0378">Hydrolase</keyword>
<dbReference type="EMBL" id="LS974620">
    <property type="protein sequence ID" value="CAG7908568.1"/>
    <property type="molecule type" value="Genomic_DNA"/>
</dbReference>
<dbReference type="Gramene" id="A04p34690.2_BraZ1">
    <property type="protein sequence ID" value="A04p34690.2_BraZ1.CDS"/>
    <property type="gene ID" value="A04g34690.2_BraZ1"/>
</dbReference>
<evidence type="ECO:0000313" key="20">
    <source>
        <dbReference type="Proteomes" id="UP000694005"/>
    </source>
</evidence>
<feature type="transmembrane region" description="Helical" evidence="18">
    <location>
        <begin position="1440"/>
        <end position="1464"/>
    </location>
</feature>
<dbReference type="InterPro" id="IPR001360">
    <property type="entry name" value="Glyco_hydro_1"/>
</dbReference>